<evidence type="ECO:0000313" key="2">
    <source>
        <dbReference type="EMBL" id="ABV33345.1"/>
    </source>
</evidence>
<keyword evidence="1" id="KW-0175">Coiled coil</keyword>
<evidence type="ECO:0000256" key="1">
    <source>
        <dbReference type="SAM" id="Coils"/>
    </source>
</evidence>
<reference evidence="2 3" key="1">
    <citation type="submission" date="2007-08" db="EMBL/GenBank/DDBJ databases">
        <title>Complete sequence of Thermotoga lettingae TMO.</title>
        <authorList>
            <consortium name="US DOE Joint Genome Institute"/>
            <person name="Copeland A."/>
            <person name="Lucas S."/>
            <person name="Lapidus A."/>
            <person name="Barry K."/>
            <person name="Glavina del Rio T."/>
            <person name="Dalin E."/>
            <person name="Tice H."/>
            <person name="Pitluck S."/>
            <person name="Foster B."/>
            <person name="Bruce D."/>
            <person name="Schmutz J."/>
            <person name="Larimer F."/>
            <person name="Land M."/>
            <person name="Hauser L."/>
            <person name="Kyrpides N."/>
            <person name="Mikhailova N."/>
            <person name="Nelson K."/>
            <person name="Gogarten J.P."/>
            <person name="Noll K."/>
            <person name="Richardson P."/>
        </authorList>
    </citation>
    <scope>NUCLEOTIDE SEQUENCE [LARGE SCALE GENOMIC DNA]</scope>
    <source>
        <strain evidence="3">ATCC BAA-301 / DSM 14385 / NBRC 107922 / TMO</strain>
    </source>
</reference>
<keyword evidence="3" id="KW-1185">Reference proteome</keyword>
<gene>
    <name evidence="2" type="ordered locus">Tlet_0779</name>
</gene>
<feature type="coiled-coil region" evidence="1">
    <location>
        <begin position="47"/>
        <end position="81"/>
    </location>
</feature>
<dbReference type="STRING" id="416591.Tlet_0779"/>
<evidence type="ECO:0000313" key="3">
    <source>
        <dbReference type="Proteomes" id="UP000002016"/>
    </source>
</evidence>
<sequence precursor="true">MIGVKMNRKKKRGKPSMFIAAILCTLCALSIFFWTSYVHYTKTVQENIHLSRQHENLSQRLEELYRLNRELISKMEGETKEK</sequence>
<dbReference type="KEGG" id="tle:Tlet_0779"/>
<dbReference type="AlphaFoldDB" id="A8F5B1"/>
<organism evidence="2 3">
    <name type="scientific">Pseudothermotoga lettingae (strain ATCC BAA-301 / DSM 14385 / NBRC 107922 / TMO)</name>
    <name type="common">Thermotoga lettingae</name>
    <dbReference type="NCBI Taxonomy" id="416591"/>
    <lineage>
        <taxon>Bacteria</taxon>
        <taxon>Thermotogati</taxon>
        <taxon>Thermotogota</taxon>
        <taxon>Thermotogae</taxon>
        <taxon>Thermotogales</taxon>
        <taxon>Thermotogaceae</taxon>
        <taxon>Pseudothermotoga</taxon>
    </lineage>
</organism>
<dbReference type="Proteomes" id="UP000002016">
    <property type="component" value="Chromosome"/>
</dbReference>
<reference evidence="2 3" key="2">
    <citation type="journal article" date="2009" name="Proc. Natl. Acad. Sci. U.S.A.">
        <title>On the chimeric nature, thermophilic origin, and phylogenetic placement of the Thermotogales.</title>
        <authorList>
            <person name="Zhaxybayeva O."/>
            <person name="Swithers K.S."/>
            <person name="Lapierre P."/>
            <person name="Fournier G.P."/>
            <person name="Bickhart D.M."/>
            <person name="DeBoy R.T."/>
            <person name="Nelson K.E."/>
            <person name="Nesbo C.L."/>
            <person name="Doolittle W.F."/>
            <person name="Gogarten J.P."/>
            <person name="Noll K.M."/>
        </authorList>
    </citation>
    <scope>NUCLEOTIDE SEQUENCE [LARGE SCALE GENOMIC DNA]</scope>
    <source>
        <strain evidence="3">ATCC BAA-301 / DSM 14385 / NBRC 107922 / TMO</strain>
    </source>
</reference>
<dbReference type="EMBL" id="CP000812">
    <property type="protein sequence ID" value="ABV33345.1"/>
    <property type="molecule type" value="Genomic_DNA"/>
</dbReference>
<accession>A8F5B1</accession>
<proteinExistence type="predicted"/>
<dbReference type="HOGENOM" id="CLU_2555669_0_0_0"/>
<name>A8F5B1_PSELT</name>
<protein>
    <submittedName>
        <fullName evidence="2">Uncharacterized protein</fullName>
    </submittedName>
</protein>